<dbReference type="Pfam" id="PF05426">
    <property type="entry name" value="Alginate_lyase"/>
    <property type="match status" value="1"/>
</dbReference>
<feature type="transmembrane region" description="Helical" evidence="4">
    <location>
        <begin position="460"/>
        <end position="479"/>
    </location>
</feature>
<evidence type="ECO:0000256" key="5">
    <source>
        <dbReference type="SAM" id="SignalP"/>
    </source>
</evidence>
<sequence>MKHRNSLLCLVVAALSAVAPVHSLVDYANVFIAPQDILNNTYPNTGPANQTIISWAQSSVQGSPWTVMNKPFAPPSGDYHDYESWAPYEWADCSNVHNTTALTPEQVWQQCNYVNRDGQLNPANRVVNNIGDFETLADAVLYNSLAYALTRADDYAQNAASFVNAWFLAPDTKMNPNLNYAQMQGGPSGQVGTHTGVLDLKCMVKIVSAVLLLRETQAPKWTSDIDAGLTAWAQQYVQWLTTADIAKQERAATNNHGSFFYNQLAALQILAGDTDGAKGTIEEYFSGIYMGQIAANGDQPLESARTRPYHYRAYNLAAMITNAKLGQYVGVNAWNKTTSAGATIQAALDYAMTVPPGPSETSYAAELYPNVAAVAAVYGDPAGTYAAFLAKAEGADYVSDACFFWSQPLGDSGFAAQLASATPAASVTGKPTVGTGSPSPSTTAKGSQKQDSAALARRVGGVYGMLVGVCALVAGATLFELL</sequence>
<dbReference type="GO" id="GO:0042597">
    <property type="term" value="C:periplasmic space"/>
    <property type="evidence" value="ECO:0007669"/>
    <property type="project" value="InterPro"/>
</dbReference>
<accession>A0A9P3G176</accession>
<dbReference type="InterPro" id="IPR008397">
    <property type="entry name" value="Alginate_lyase_dom"/>
</dbReference>
<keyword evidence="1 5" id="KW-0732">Signal</keyword>
<evidence type="ECO:0000256" key="2">
    <source>
        <dbReference type="ARBA" id="ARBA00023239"/>
    </source>
</evidence>
<feature type="domain" description="Alginate lyase" evidence="6">
    <location>
        <begin position="67"/>
        <end position="353"/>
    </location>
</feature>
<evidence type="ECO:0000313" key="7">
    <source>
        <dbReference type="EMBL" id="GJE86341.1"/>
    </source>
</evidence>
<feature type="compositionally biased region" description="Low complexity" evidence="3">
    <location>
        <begin position="426"/>
        <end position="447"/>
    </location>
</feature>
<feature type="signal peptide" evidence="5">
    <location>
        <begin position="1"/>
        <end position="23"/>
    </location>
</feature>
<reference evidence="7 8" key="1">
    <citation type="submission" date="2021-08" db="EMBL/GenBank/DDBJ databases">
        <title>Draft Genome Sequence of Phanerochaete sordida strain YK-624.</title>
        <authorList>
            <person name="Mori T."/>
            <person name="Dohra H."/>
            <person name="Suzuki T."/>
            <person name="Kawagishi H."/>
            <person name="Hirai H."/>
        </authorList>
    </citation>
    <scope>NUCLEOTIDE SEQUENCE [LARGE SCALE GENOMIC DNA]</scope>
    <source>
        <strain evidence="7 8">YK-624</strain>
    </source>
</reference>
<feature type="region of interest" description="Disordered" evidence="3">
    <location>
        <begin position="426"/>
        <end position="450"/>
    </location>
</feature>
<dbReference type="GO" id="GO:0016829">
    <property type="term" value="F:lyase activity"/>
    <property type="evidence" value="ECO:0007669"/>
    <property type="project" value="UniProtKB-KW"/>
</dbReference>
<keyword evidence="2 7" id="KW-0456">Lyase</keyword>
<feature type="chain" id="PRO_5040321526" evidence="5">
    <location>
        <begin position="24"/>
        <end position="482"/>
    </location>
</feature>
<organism evidence="7 8">
    <name type="scientific">Phanerochaete sordida</name>
    <dbReference type="NCBI Taxonomy" id="48140"/>
    <lineage>
        <taxon>Eukaryota</taxon>
        <taxon>Fungi</taxon>
        <taxon>Dikarya</taxon>
        <taxon>Basidiomycota</taxon>
        <taxon>Agaricomycotina</taxon>
        <taxon>Agaricomycetes</taxon>
        <taxon>Polyporales</taxon>
        <taxon>Phanerochaetaceae</taxon>
        <taxon>Phanerochaete</taxon>
    </lineage>
</organism>
<keyword evidence="4" id="KW-1133">Transmembrane helix</keyword>
<keyword evidence="8" id="KW-1185">Reference proteome</keyword>
<dbReference type="Gene3D" id="1.50.10.100">
    <property type="entry name" value="Chondroitin AC/alginate lyase"/>
    <property type="match status" value="1"/>
</dbReference>
<evidence type="ECO:0000313" key="8">
    <source>
        <dbReference type="Proteomes" id="UP000703269"/>
    </source>
</evidence>
<evidence type="ECO:0000256" key="1">
    <source>
        <dbReference type="ARBA" id="ARBA00022729"/>
    </source>
</evidence>
<evidence type="ECO:0000256" key="4">
    <source>
        <dbReference type="SAM" id="Phobius"/>
    </source>
</evidence>
<protein>
    <submittedName>
        <fullName evidence="7">Alginate lyase family protein</fullName>
    </submittedName>
</protein>
<evidence type="ECO:0000259" key="6">
    <source>
        <dbReference type="Pfam" id="PF05426"/>
    </source>
</evidence>
<dbReference type="OrthoDB" id="63533at2759"/>
<dbReference type="SUPFAM" id="SSF48230">
    <property type="entry name" value="Chondroitin AC/alginate lyase"/>
    <property type="match status" value="1"/>
</dbReference>
<comment type="caution">
    <text evidence="7">The sequence shown here is derived from an EMBL/GenBank/DDBJ whole genome shotgun (WGS) entry which is preliminary data.</text>
</comment>
<keyword evidence="4" id="KW-0472">Membrane</keyword>
<name>A0A9P3G176_9APHY</name>
<dbReference type="AlphaFoldDB" id="A0A9P3G176"/>
<evidence type="ECO:0000256" key="3">
    <source>
        <dbReference type="SAM" id="MobiDB-lite"/>
    </source>
</evidence>
<proteinExistence type="predicted"/>
<gene>
    <name evidence="7" type="ORF">PsYK624_024210</name>
</gene>
<keyword evidence="4" id="KW-0812">Transmembrane</keyword>
<dbReference type="InterPro" id="IPR008929">
    <property type="entry name" value="Chondroitin_lyas"/>
</dbReference>
<dbReference type="EMBL" id="BPQB01000004">
    <property type="protein sequence ID" value="GJE86341.1"/>
    <property type="molecule type" value="Genomic_DNA"/>
</dbReference>
<dbReference type="Proteomes" id="UP000703269">
    <property type="component" value="Unassembled WGS sequence"/>
</dbReference>